<dbReference type="PANTHER" id="PTHR10150:SF0">
    <property type="entry name" value="DNA REPAIR ENDONUCLEASE XPF"/>
    <property type="match status" value="1"/>
</dbReference>
<dbReference type="KEGG" id="cvr:CHLNCDRAFT_134272"/>
<dbReference type="FunCoup" id="E1ZFN1">
    <property type="interactions" value="1612"/>
</dbReference>
<evidence type="ECO:0000256" key="10">
    <source>
        <dbReference type="SAM" id="MobiDB-lite"/>
    </source>
</evidence>
<dbReference type="FunFam" id="3.40.50.10130:FF:000002">
    <property type="entry name" value="DNA repair endonuclease XPF"/>
    <property type="match status" value="1"/>
</dbReference>
<feature type="region of interest" description="Disordered" evidence="10">
    <location>
        <begin position="635"/>
        <end position="655"/>
    </location>
</feature>
<feature type="domain" description="ERCC4" evidence="11">
    <location>
        <begin position="928"/>
        <end position="1014"/>
    </location>
</feature>
<dbReference type="Proteomes" id="UP000008141">
    <property type="component" value="Unassembled WGS sequence"/>
</dbReference>
<dbReference type="EMBL" id="GL433845">
    <property type="protein sequence ID" value="EFN55307.1"/>
    <property type="molecule type" value="Genomic_DNA"/>
</dbReference>
<evidence type="ECO:0000256" key="7">
    <source>
        <dbReference type="ARBA" id="ARBA00023125"/>
    </source>
</evidence>
<evidence type="ECO:0000256" key="5">
    <source>
        <dbReference type="ARBA" id="ARBA00022763"/>
    </source>
</evidence>
<dbReference type="STRING" id="554065.E1ZFN1"/>
<dbReference type="CDD" id="cd20078">
    <property type="entry name" value="XPF_nuclease_XPF_euk"/>
    <property type="match status" value="1"/>
</dbReference>
<dbReference type="InterPro" id="IPR006166">
    <property type="entry name" value="ERCC4_domain"/>
</dbReference>
<dbReference type="GeneID" id="17354792"/>
<dbReference type="AlphaFoldDB" id="E1ZFN1"/>
<dbReference type="SMART" id="SM00891">
    <property type="entry name" value="ERCC4"/>
    <property type="match status" value="1"/>
</dbReference>
<evidence type="ECO:0000256" key="9">
    <source>
        <dbReference type="ARBA" id="ARBA00023242"/>
    </source>
</evidence>
<dbReference type="GO" id="GO:1901255">
    <property type="term" value="P:nucleotide-excision repair involved in interstrand cross-link repair"/>
    <property type="evidence" value="ECO:0007669"/>
    <property type="project" value="TreeGrafter"/>
</dbReference>
<comment type="subcellular location">
    <subcellularLocation>
        <location evidence="1">Nucleus</location>
    </subcellularLocation>
</comment>
<keyword evidence="8" id="KW-0234">DNA repair</keyword>
<feature type="compositionally biased region" description="Low complexity" evidence="10">
    <location>
        <begin position="714"/>
        <end position="724"/>
    </location>
</feature>
<keyword evidence="7" id="KW-0238">DNA-binding</keyword>
<dbReference type="InterPro" id="IPR047520">
    <property type="entry name" value="XPF_nuclease"/>
</dbReference>
<dbReference type="GO" id="GO:0003697">
    <property type="term" value="F:single-stranded DNA binding"/>
    <property type="evidence" value="ECO:0007669"/>
    <property type="project" value="TreeGrafter"/>
</dbReference>
<protein>
    <recommendedName>
        <fullName evidence="11">ERCC4 domain-containing protein</fullName>
    </recommendedName>
</protein>
<dbReference type="eggNOG" id="KOG0442">
    <property type="taxonomic scope" value="Eukaryota"/>
</dbReference>
<evidence type="ECO:0000256" key="2">
    <source>
        <dbReference type="ARBA" id="ARBA00010015"/>
    </source>
</evidence>
<dbReference type="GO" id="GO:0000110">
    <property type="term" value="C:nucleotide-excision repair factor 1 complex"/>
    <property type="evidence" value="ECO:0007669"/>
    <property type="project" value="TreeGrafter"/>
</dbReference>
<dbReference type="Gene3D" id="3.40.50.10130">
    <property type="match status" value="1"/>
</dbReference>
<dbReference type="Gene3D" id="1.10.150.20">
    <property type="entry name" value="5' to 3' exonuclease, C-terminal subdomain"/>
    <property type="match status" value="1"/>
</dbReference>
<keyword evidence="9" id="KW-0539">Nucleus</keyword>
<evidence type="ECO:0000313" key="12">
    <source>
        <dbReference type="EMBL" id="EFN55307.1"/>
    </source>
</evidence>
<gene>
    <name evidence="12" type="ORF">CHLNCDRAFT_134272</name>
</gene>
<dbReference type="InterPro" id="IPR011335">
    <property type="entry name" value="Restrct_endonuc-II-like"/>
</dbReference>
<feature type="compositionally biased region" description="Gly residues" evidence="10">
    <location>
        <begin position="693"/>
        <end position="702"/>
    </location>
</feature>
<proteinExistence type="inferred from homology"/>
<evidence type="ECO:0000256" key="6">
    <source>
        <dbReference type="ARBA" id="ARBA00022801"/>
    </source>
</evidence>
<dbReference type="RefSeq" id="XP_005847409.1">
    <property type="nucleotide sequence ID" value="XM_005847347.1"/>
</dbReference>
<keyword evidence="6" id="KW-0378">Hydrolase</keyword>
<feature type="region of interest" description="Disordered" evidence="10">
    <location>
        <begin position="449"/>
        <end position="476"/>
    </location>
</feature>
<dbReference type="PANTHER" id="PTHR10150">
    <property type="entry name" value="DNA REPAIR ENDONUCLEASE XPF"/>
    <property type="match status" value="1"/>
</dbReference>
<dbReference type="InterPro" id="IPR010994">
    <property type="entry name" value="RuvA_2-like"/>
</dbReference>
<dbReference type="Pfam" id="PF02732">
    <property type="entry name" value="ERCC4"/>
    <property type="match status" value="1"/>
</dbReference>
<dbReference type="GO" id="GO:0000014">
    <property type="term" value="F:single-stranded DNA endodeoxyribonuclease activity"/>
    <property type="evidence" value="ECO:0007669"/>
    <property type="project" value="TreeGrafter"/>
</dbReference>
<feature type="compositionally biased region" description="Low complexity" evidence="10">
    <location>
        <begin position="635"/>
        <end position="648"/>
    </location>
</feature>
<feature type="region of interest" description="Disordered" evidence="10">
    <location>
        <begin position="689"/>
        <end position="784"/>
    </location>
</feature>
<keyword evidence="13" id="KW-1185">Reference proteome</keyword>
<dbReference type="OrthoDB" id="361020at2759"/>
<evidence type="ECO:0000256" key="3">
    <source>
        <dbReference type="ARBA" id="ARBA00022722"/>
    </source>
</evidence>
<accession>E1ZFN1</accession>
<reference evidence="12 13" key="1">
    <citation type="journal article" date="2010" name="Plant Cell">
        <title>The Chlorella variabilis NC64A genome reveals adaptation to photosymbiosis, coevolution with viruses, and cryptic sex.</title>
        <authorList>
            <person name="Blanc G."/>
            <person name="Duncan G."/>
            <person name="Agarkova I."/>
            <person name="Borodovsky M."/>
            <person name="Gurnon J."/>
            <person name="Kuo A."/>
            <person name="Lindquist E."/>
            <person name="Lucas S."/>
            <person name="Pangilinan J."/>
            <person name="Polle J."/>
            <person name="Salamov A."/>
            <person name="Terry A."/>
            <person name="Yamada T."/>
            <person name="Dunigan D.D."/>
            <person name="Grigoriev I.V."/>
            <person name="Claverie J.M."/>
            <person name="Van Etten J.L."/>
        </authorList>
    </citation>
    <scope>NUCLEOTIDE SEQUENCE [LARGE SCALE GENOMIC DNA]</scope>
    <source>
        <strain evidence="12 13">NC64A</strain>
    </source>
</reference>
<dbReference type="GO" id="GO:0003684">
    <property type="term" value="F:damaged DNA binding"/>
    <property type="evidence" value="ECO:0007669"/>
    <property type="project" value="TreeGrafter"/>
</dbReference>
<dbReference type="InParanoid" id="E1ZFN1"/>
<evidence type="ECO:0000256" key="1">
    <source>
        <dbReference type="ARBA" id="ARBA00004123"/>
    </source>
</evidence>
<name>E1ZFN1_CHLVA</name>
<evidence type="ECO:0000259" key="11">
    <source>
        <dbReference type="SMART" id="SM00891"/>
    </source>
</evidence>
<organism evidence="13">
    <name type="scientific">Chlorella variabilis</name>
    <name type="common">Green alga</name>
    <dbReference type="NCBI Taxonomy" id="554065"/>
    <lineage>
        <taxon>Eukaryota</taxon>
        <taxon>Viridiplantae</taxon>
        <taxon>Chlorophyta</taxon>
        <taxon>core chlorophytes</taxon>
        <taxon>Trebouxiophyceae</taxon>
        <taxon>Chlorellales</taxon>
        <taxon>Chlorellaceae</taxon>
        <taxon>Chlorella clade</taxon>
        <taxon>Chlorella</taxon>
    </lineage>
</organism>
<dbReference type="GO" id="GO:0000712">
    <property type="term" value="P:resolution of meiotic recombination intermediates"/>
    <property type="evidence" value="ECO:0007669"/>
    <property type="project" value="TreeGrafter"/>
</dbReference>
<dbReference type="SUPFAM" id="SSF52980">
    <property type="entry name" value="Restriction endonuclease-like"/>
    <property type="match status" value="1"/>
</dbReference>
<comment type="similarity">
    <text evidence="2">Belongs to the XPF family.</text>
</comment>
<feature type="compositionally biased region" description="Low complexity" evidence="10">
    <location>
        <begin position="757"/>
        <end position="771"/>
    </location>
</feature>
<evidence type="ECO:0000256" key="4">
    <source>
        <dbReference type="ARBA" id="ARBA00022759"/>
    </source>
</evidence>
<keyword evidence="5" id="KW-0227">DNA damage</keyword>
<sequence>MEDPEARQGPEEDVVDLVAEEEEEQQQQGGGGWAAAAPRARWAAAAAAAGPAGGAAAAAGQQAAEEEELAADIMREAASGVLLPFQRAMVEELLEEDGLCVLSPGLGLHHVVAVLLRLQDARLRQPGQRGCVLVLGASPWQRDALRRELLRIDPVIRAKAQAVAAGRAASAAGARAAAAFEVPGEVRAEVAAAERQALYASRSCLFVTTRILVVDQLSGRISGGQVAGMVVLNAHRVTDSSGEGFAVRLYKAACPEGVVRAFSDVPSSFSSEFNKVEKVMKALYVRRLYLWPRFQAQAREDLEARPPQLVELSQPMSSAMGLMYEAITELMDACVRELRKTNKLDTSDLTVEQGLFRSFDEAVRRQLAPIWHTVSPKTRQIVADLRTLRGLASYMLRFDAVTFMSYLDNLRATEGVKSVWLFHSAAHTIFEAAKSRVYRLKQGGTAAAAAQRKRKAPLGGGEPDAAAAAAASGGGGPGPAPVIEAVLESMPKWDLLREVMEEIQQERQAVLQGVMQGGDGGAQGAAPGAAAAAAAAAAAGDGEDEVIMLDGAGEGPMERQAAQPGVAAAAVRQAAAAPVLVVCQDTFTAGQLREVLKSGGPAALMQRLYRDYLQYKLDGGSAGAKRRTTDAAAAAAAGAGQPGASAAVGPGGGSEVPPSLRMMGGYRPGEEIALIKEAKSLAGGVPAAAAAAGRGGRGGGRGGRGRGRKGGRGQEAAAAAAALAVASTSGRGHLESPPPAPARGQAAAADDADADADASPLGAAATDGAAARQPGGEAGPCQQAQHHPLLDGVRFVALEAHDVMALWEAAPGYVVVYDPDVAFTRHLELYKAARPGQPLCVYLLRYEDSFEMDRYQAAVARERQVFESLIRNKEIMILPIAAAREQVDPARRLPATHRDEELPLLGGASNALTRRAGGRAPSRPDPKRVVVDVREFMSSLPAVLHQQASGAGWGLEVVPLTLEVGDYVLSPDICAERKSISDLRASLASGRLYHQAEAMTKHYKTPVLLIEFEGDKAFALQASSEIGDEVQLHSLMGRIALLVLHFPRLRLIWSRSLHATADIFQQLKANQDEPDPVTAATVGVPVEAEGAAAAGEAVVNQAAIDLLRRLPGVTEANWRSLMREVGSLAELADVPVDRLATIMGGQAAARKLHEFLSQECKALFSAL</sequence>
<dbReference type="GO" id="GO:0000724">
    <property type="term" value="P:double-strand break repair via homologous recombination"/>
    <property type="evidence" value="ECO:0007669"/>
    <property type="project" value="TreeGrafter"/>
</dbReference>
<keyword evidence="3" id="KW-0540">Nuclease</keyword>
<keyword evidence="4" id="KW-0255">Endonuclease</keyword>
<evidence type="ECO:0000313" key="13">
    <source>
        <dbReference type="Proteomes" id="UP000008141"/>
    </source>
</evidence>
<dbReference type="OMA" id="THILDIM"/>
<dbReference type="SUPFAM" id="SSF47781">
    <property type="entry name" value="RuvA domain 2-like"/>
    <property type="match status" value="1"/>
</dbReference>
<evidence type="ECO:0000256" key="8">
    <source>
        <dbReference type="ARBA" id="ARBA00023204"/>
    </source>
</evidence>